<reference evidence="6 7" key="1">
    <citation type="journal article" date="2022" name="Int. J. Syst. Evol. Microbiol.">
        <title>Pseudomonas aegrilactucae sp. nov. and Pseudomonas morbosilactucae sp. nov., pathogens causing bacterial rot of lettuce in Japan.</title>
        <authorList>
            <person name="Sawada H."/>
            <person name="Fujikawa T."/>
            <person name="Satou M."/>
        </authorList>
    </citation>
    <scope>NUCLEOTIDE SEQUENCE [LARGE SCALE GENOMIC DNA]</scope>
    <source>
        <strain evidence="4 6">MAFF 302030</strain>
        <strain evidence="5 7">MAFF 302046</strain>
    </source>
</reference>
<dbReference type="GO" id="GO:0016491">
    <property type="term" value="F:oxidoreductase activity"/>
    <property type="evidence" value="ECO:0007669"/>
    <property type="project" value="UniProtKB-KW"/>
</dbReference>
<sequence length="307" mass="34505">MALLYKADSERGQQWQALFAEHAPDIEVRLWPDVGNPADIRYLMAWQPPENLRDFPNLEVVFATSAGVDQFDLRQLPEQVPVVRMQDPGIVQGIVEYACMAVLSLHRQLPLYLHQQRQGQWQEQPWVPARQRRVGVMGLGMLGKAALQHLRPFGFNLRGWSRSLQPLDGVECFAGVEQLPAFLSQCDTLLCLLPLTEHTRGLLNARTLGLLPRGASLINLGRGAHLVEQDLLQALDSGQLSHAIVDVVQEEPAPEQHPFWQHPNIWLTPHIGAVTLPESAFAPLLDNLRRHQRGQAMSGVIEKHQGY</sequence>
<dbReference type="EMBL" id="JALQCX010000081">
    <property type="protein sequence ID" value="MCK9818352.1"/>
    <property type="molecule type" value="Genomic_DNA"/>
</dbReference>
<evidence type="ECO:0000256" key="2">
    <source>
        <dbReference type="ARBA" id="ARBA00023027"/>
    </source>
</evidence>
<evidence type="ECO:0000259" key="3">
    <source>
        <dbReference type="Pfam" id="PF02826"/>
    </source>
</evidence>
<evidence type="ECO:0000313" key="5">
    <source>
        <dbReference type="EMBL" id="MCK9818352.1"/>
    </source>
</evidence>
<evidence type="ECO:0000256" key="1">
    <source>
        <dbReference type="ARBA" id="ARBA00023002"/>
    </source>
</evidence>
<gene>
    <name evidence="4" type="ORF">M1B34_26405</name>
    <name evidence="5" type="ORF">M1B35_30590</name>
</gene>
<dbReference type="AlphaFoldDB" id="A0A9X2C8U5"/>
<keyword evidence="1" id="KW-0560">Oxidoreductase</keyword>
<keyword evidence="7" id="KW-1185">Reference proteome</keyword>
<reference evidence="6 7" key="2">
    <citation type="journal article" date="2023" name="Plant Pathol.">
        <title>Dismantling and reorganizing Pseudomonas marginalis sensu#lato.</title>
        <authorList>
            <person name="Sawada H."/>
            <person name="Fujikawa T."/>
            <person name="Satou M."/>
        </authorList>
    </citation>
    <scope>NUCLEOTIDE SEQUENCE [LARGE SCALE GENOMIC DNA]</scope>
    <source>
        <strain evidence="4 6">MAFF 302030</strain>
        <strain evidence="5 7">MAFF 302046</strain>
    </source>
</reference>
<dbReference type="SUPFAM" id="SSF51735">
    <property type="entry name" value="NAD(P)-binding Rossmann-fold domains"/>
    <property type="match status" value="1"/>
</dbReference>
<dbReference type="SUPFAM" id="SSF52283">
    <property type="entry name" value="Formate/glycerate dehydrogenase catalytic domain-like"/>
    <property type="match status" value="1"/>
</dbReference>
<evidence type="ECO:0000313" key="7">
    <source>
        <dbReference type="Proteomes" id="UP001155163"/>
    </source>
</evidence>
<dbReference type="GO" id="GO:0051287">
    <property type="term" value="F:NAD binding"/>
    <property type="evidence" value="ECO:0007669"/>
    <property type="project" value="InterPro"/>
</dbReference>
<comment type="caution">
    <text evidence="4">The sequence shown here is derived from an EMBL/GenBank/DDBJ whole genome shotgun (WGS) entry which is preliminary data.</text>
</comment>
<dbReference type="InterPro" id="IPR036291">
    <property type="entry name" value="NAD(P)-bd_dom_sf"/>
</dbReference>
<accession>A0A9X2C8U5</accession>
<evidence type="ECO:0000313" key="6">
    <source>
        <dbReference type="Proteomes" id="UP001155059"/>
    </source>
</evidence>
<dbReference type="Gene3D" id="3.40.50.720">
    <property type="entry name" value="NAD(P)-binding Rossmann-like Domain"/>
    <property type="match status" value="2"/>
</dbReference>
<dbReference type="EMBL" id="JALQCW010000078">
    <property type="protein sequence ID" value="MCK9801110.1"/>
    <property type="molecule type" value="Genomic_DNA"/>
</dbReference>
<dbReference type="CDD" id="cd12164">
    <property type="entry name" value="GDH_like_2"/>
    <property type="match status" value="1"/>
</dbReference>
<feature type="domain" description="D-isomer specific 2-hydroxyacid dehydrogenase NAD-binding" evidence="3">
    <location>
        <begin position="100"/>
        <end position="272"/>
    </location>
</feature>
<dbReference type="PANTHER" id="PTHR43333:SF1">
    <property type="entry name" value="D-ISOMER SPECIFIC 2-HYDROXYACID DEHYDROGENASE NAD-BINDING DOMAIN-CONTAINING PROTEIN"/>
    <property type="match status" value="1"/>
</dbReference>
<dbReference type="Proteomes" id="UP001155163">
    <property type="component" value="Unassembled WGS sequence"/>
</dbReference>
<organism evidence="4 6">
    <name type="scientific">Pseudomonas morbosilactucae</name>
    <dbReference type="NCBI Taxonomy" id="2938197"/>
    <lineage>
        <taxon>Bacteria</taxon>
        <taxon>Pseudomonadati</taxon>
        <taxon>Pseudomonadota</taxon>
        <taxon>Gammaproteobacteria</taxon>
        <taxon>Pseudomonadales</taxon>
        <taxon>Pseudomonadaceae</taxon>
        <taxon>Pseudomonas</taxon>
    </lineage>
</organism>
<evidence type="ECO:0000313" key="4">
    <source>
        <dbReference type="EMBL" id="MCK9801110.1"/>
    </source>
</evidence>
<proteinExistence type="predicted"/>
<dbReference type="Pfam" id="PF02826">
    <property type="entry name" value="2-Hacid_dh_C"/>
    <property type="match status" value="1"/>
</dbReference>
<dbReference type="InterPro" id="IPR006140">
    <property type="entry name" value="D-isomer_DH_NAD-bd"/>
</dbReference>
<name>A0A9X2C8U5_9PSED</name>
<keyword evidence="2" id="KW-0520">NAD</keyword>
<dbReference type="Proteomes" id="UP001155059">
    <property type="component" value="Unassembled WGS sequence"/>
</dbReference>
<dbReference type="RefSeq" id="WP_268263926.1">
    <property type="nucleotide sequence ID" value="NZ_JALQCW010000078.1"/>
</dbReference>
<protein>
    <submittedName>
        <fullName evidence="4">Glyoxylate/hydroxypyruvate reductase A</fullName>
    </submittedName>
</protein>
<dbReference type="PANTHER" id="PTHR43333">
    <property type="entry name" value="2-HACID_DH_C DOMAIN-CONTAINING PROTEIN"/>
    <property type="match status" value="1"/>
</dbReference>